<gene>
    <name evidence="2" type="ORF">LCGC14_2135890</name>
</gene>
<keyword evidence="1" id="KW-1133">Transmembrane helix</keyword>
<evidence type="ECO:0000313" key="2">
    <source>
        <dbReference type="EMBL" id="KKL67349.1"/>
    </source>
</evidence>
<evidence type="ECO:0008006" key="3">
    <source>
        <dbReference type="Google" id="ProtNLM"/>
    </source>
</evidence>
<sequence>MVEFNDPVTNTELKYYIAKELVKKWDKYRGGKLIKEDADLVIIVDGKERVGKSVFTLQQAKYLDPTFNIDRICFTAEEFLKQIREAPQGSVVMFDESFRGLSSKGSQSRINKEIVQALMEVGQRNLIIFIVLPTFFLLEIYAAVLRSHALIHIYRIKGMNKGRGFRIYNEKHKGMLWKNGKKKGFDYS</sequence>
<organism evidence="2">
    <name type="scientific">marine sediment metagenome</name>
    <dbReference type="NCBI Taxonomy" id="412755"/>
    <lineage>
        <taxon>unclassified sequences</taxon>
        <taxon>metagenomes</taxon>
        <taxon>ecological metagenomes</taxon>
    </lineage>
</organism>
<dbReference type="EMBL" id="LAZR01026889">
    <property type="protein sequence ID" value="KKL67349.1"/>
    <property type="molecule type" value="Genomic_DNA"/>
</dbReference>
<proteinExistence type="predicted"/>
<feature type="non-terminal residue" evidence="2">
    <location>
        <position position="188"/>
    </location>
</feature>
<protein>
    <recommendedName>
        <fullName evidence="3">Zona occludens toxin N-terminal domain-containing protein</fullName>
    </recommendedName>
</protein>
<keyword evidence="1" id="KW-0472">Membrane</keyword>
<accession>A0A0F9E038</accession>
<feature type="transmembrane region" description="Helical" evidence="1">
    <location>
        <begin position="126"/>
        <end position="145"/>
    </location>
</feature>
<keyword evidence="1" id="KW-0812">Transmembrane</keyword>
<reference evidence="2" key="1">
    <citation type="journal article" date="2015" name="Nature">
        <title>Complex archaea that bridge the gap between prokaryotes and eukaryotes.</title>
        <authorList>
            <person name="Spang A."/>
            <person name="Saw J.H."/>
            <person name="Jorgensen S.L."/>
            <person name="Zaremba-Niedzwiedzka K."/>
            <person name="Martijn J."/>
            <person name="Lind A.E."/>
            <person name="van Eijk R."/>
            <person name="Schleper C."/>
            <person name="Guy L."/>
            <person name="Ettema T.J."/>
        </authorList>
    </citation>
    <scope>NUCLEOTIDE SEQUENCE</scope>
</reference>
<name>A0A0F9E038_9ZZZZ</name>
<dbReference type="AlphaFoldDB" id="A0A0F9E038"/>
<evidence type="ECO:0000256" key="1">
    <source>
        <dbReference type="SAM" id="Phobius"/>
    </source>
</evidence>
<comment type="caution">
    <text evidence="2">The sequence shown here is derived from an EMBL/GenBank/DDBJ whole genome shotgun (WGS) entry which is preliminary data.</text>
</comment>